<feature type="domain" description="DUF7877" evidence="3">
    <location>
        <begin position="70"/>
        <end position="173"/>
    </location>
</feature>
<feature type="compositionally biased region" description="Polar residues" evidence="1">
    <location>
        <begin position="844"/>
        <end position="853"/>
    </location>
</feature>
<feature type="domain" description="DUF7785" evidence="2">
    <location>
        <begin position="494"/>
        <end position="591"/>
    </location>
</feature>
<accession>A0ABR3PAW8</accession>
<evidence type="ECO:0000313" key="5">
    <source>
        <dbReference type="Proteomes" id="UP001562354"/>
    </source>
</evidence>
<feature type="compositionally biased region" description="Polar residues" evidence="1">
    <location>
        <begin position="522"/>
        <end position="545"/>
    </location>
</feature>
<dbReference type="Proteomes" id="UP001562354">
    <property type="component" value="Unassembled WGS sequence"/>
</dbReference>
<evidence type="ECO:0000259" key="3">
    <source>
        <dbReference type="Pfam" id="PF25289"/>
    </source>
</evidence>
<feature type="region of interest" description="Disordered" evidence="1">
    <location>
        <begin position="522"/>
        <end position="547"/>
    </location>
</feature>
<feature type="compositionally biased region" description="Low complexity" evidence="1">
    <location>
        <begin position="966"/>
        <end position="991"/>
    </location>
</feature>
<feature type="compositionally biased region" description="Basic and acidic residues" evidence="1">
    <location>
        <begin position="85"/>
        <end position="94"/>
    </location>
</feature>
<evidence type="ECO:0000256" key="1">
    <source>
        <dbReference type="SAM" id="MobiDB-lite"/>
    </source>
</evidence>
<evidence type="ECO:0000313" key="4">
    <source>
        <dbReference type="EMBL" id="KAL1303299.1"/>
    </source>
</evidence>
<protein>
    <submittedName>
        <fullName evidence="4">Uncharacterized protein</fullName>
    </submittedName>
</protein>
<feature type="region of interest" description="Disordered" evidence="1">
    <location>
        <begin position="85"/>
        <end position="104"/>
    </location>
</feature>
<dbReference type="InterPro" id="IPR057199">
    <property type="entry name" value="DUF7877"/>
</dbReference>
<gene>
    <name evidence="4" type="ORF">AAFC00_006705</name>
</gene>
<reference evidence="4 5" key="1">
    <citation type="submission" date="2024-07" db="EMBL/GenBank/DDBJ databases">
        <title>Draft sequence of the Neodothiora populina.</title>
        <authorList>
            <person name="Drown D.D."/>
            <person name="Schuette U.S."/>
            <person name="Buechlein A.B."/>
            <person name="Rusch D.R."/>
            <person name="Winton L.W."/>
            <person name="Adams G.A."/>
        </authorList>
    </citation>
    <scope>NUCLEOTIDE SEQUENCE [LARGE SCALE GENOMIC DNA]</scope>
    <source>
        <strain evidence="4 5">CPC 39397</strain>
    </source>
</reference>
<feature type="compositionally biased region" description="Polar residues" evidence="1">
    <location>
        <begin position="658"/>
        <end position="678"/>
    </location>
</feature>
<feature type="compositionally biased region" description="Polar residues" evidence="1">
    <location>
        <begin position="626"/>
        <end position="652"/>
    </location>
</feature>
<dbReference type="Pfam" id="PF25009">
    <property type="entry name" value="DUF7785"/>
    <property type="match status" value="1"/>
</dbReference>
<dbReference type="InterPro" id="IPR056687">
    <property type="entry name" value="DUF7785"/>
</dbReference>
<feature type="region of interest" description="Disordered" evidence="1">
    <location>
        <begin position="620"/>
        <end position="739"/>
    </location>
</feature>
<comment type="caution">
    <text evidence="4">The sequence shown here is derived from an EMBL/GenBank/DDBJ whole genome shotgun (WGS) entry which is preliminary data.</text>
</comment>
<feature type="compositionally biased region" description="Low complexity" evidence="1">
    <location>
        <begin position="805"/>
        <end position="816"/>
    </location>
</feature>
<dbReference type="RefSeq" id="XP_069199574.1">
    <property type="nucleotide sequence ID" value="XM_069346697.1"/>
</dbReference>
<dbReference type="Pfam" id="PF25289">
    <property type="entry name" value="DUF7877"/>
    <property type="match status" value="1"/>
</dbReference>
<feature type="compositionally biased region" description="Polar residues" evidence="1">
    <location>
        <begin position="686"/>
        <end position="703"/>
    </location>
</feature>
<feature type="compositionally biased region" description="Low complexity" evidence="1">
    <location>
        <begin position="883"/>
        <end position="949"/>
    </location>
</feature>
<feature type="compositionally biased region" description="Polar residues" evidence="1">
    <location>
        <begin position="817"/>
        <end position="837"/>
    </location>
</feature>
<dbReference type="GeneID" id="95980404"/>
<feature type="region of interest" description="Disordered" evidence="1">
    <location>
        <begin position="766"/>
        <end position="949"/>
    </location>
</feature>
<name>A0ABR3PAW8_9PEZI</name>
<feature type="compositionally biased region" description="Low complexity" evidence="1">
    <location>
        <begin position="718"/>
        <end position="730"/>
    </location>
</feature>
<feature type="region of interest" description="Disordered" evidence="1">
    <location>
        <begin position="966"/>
        <end position="1000"/>
    </location>
</feature>
<keyword evidence="5" id="KW-1185">Reference proteome</keyword>
<feature type="compositionally biased region" description="Polar residues" evidence="1">
    <location>
        <begin position="863"/>
        <end position="876"/>
    </location>
</feature>
<organism evidence="4 5">
    <name type="scientific">Neodothiora populina</name>
    <dbReference type="NCBI Taxonomy" id="2781224"/>
    <lineage>
        <taxon>Eukaryota</taxon>
        <taxon>Fungi</taxon>
        <taxon>Dikarya</taxon>
        <taxon>Ascomycota</taxon>
        <taxon>Pezizomycotina</taxon>
        <taxon>Dothideomycetes</taxon>
        <taxon>Dothideomycetidae</taxon>
        <taxon>Dothideales</taxon>
        <taxon>Dothioraceae</taxon>
        <taxon>Neodothiora</taxon>
    </lineage>
</organism>
<feature type="region of interest" description="Disordered" evidence="1">
    <location>
        <begin position="1"/>
        <end position="62"/>
    </location>
</feature>
<proteinExistence type="predicted"/>
<evidence type="ECO:0000259" key="2">
    <source>
        <dbReference type="Pfam" id="PF25009"/>
    </source>
</evidence>
<sequence length="1000" mass="107792">MNTTNGILTLPTAQHAPPALSGTYSGTKRKRSGSRSQSPAAERRHEPQQELNGHGLSPSKPLEINPFHLDILDVFKEYDTTPSILDHKLPEPRSNDAPVAKRARVNDEQSFDTISSRIQNGVYLSLAEIQHDIVQVCASIIESIKTKERENNATRPPPEDIKIMQRVMAFQHLSTATLIREGSKKDAKGAIAAVNGHVKDEPTQTSSAVTAPPGHTVLTLFGNAPTPRQLFSSFQHPSTHEDVKADGIDLDLEELGLPNILNATKVMPLDPEIALGNRPKQPTFADVFPPPATLAPLNPPKPKQSTRSASISWITGDSALPKPSRKNAYTMQPLNVGSWLDYAARDADKDTSAIIKRRRRESIVASAPPVKAIEDMSPAEIIAQEEALFKAAYSNFAPTVDNSKAIVSDEIRDRVWWHKLGQKRFDKRFVLDPDLANAFPSPDDTTDSMAVEEPAATLGSVDEMKEMQEAVDNFDQAAFNADSLVTTINDDEQRSVDQMLSHVSALIETLSGYQRIRNSYITPSTMRNPTSPSPALSYTMGTPTEPTKDETTVYKALRSQLAQIISKLPPYAVAKLDGEQLEDLTVSRTMIIQGKEVKGSMEEDQLTRIIRSSAAMQAAAGPASSVRQSTEFKNSSYGRTPSAARASNTYASARTPATGFNRSTVAQSFNTPAATNGRPSYAQGPNYPNTVSRPSSFGQTNGQPAYRSGYNYGSGFNPQSTPQQPSAQTPGGYGGQQTQFRNTTAYNHNATPSYNQQHNVAQNRSGYNNTAAAPTPAQYVPQRPNSQPQAPPQPRMNSQGPHAPTPQHQQQQQQATSNSGRATPVTNQQPQGPQTPSALGPSGFHTSMTSEQQKLMMERQRAQLAQQPIARSQAQALASGDVQQQQQQQQQQQRHQPQAQVQMSAPAAQVTQSIQQQQQPQAPQPLQAPASTPAQAPTPASVPTSAAVAPPAAPVVVVAATTAPVTPASAPVPAAPAPTAIPTQQAQSQPSEKTNGASST</sequence>
<dbReference type="EMBL" id="JBFMKM010000010">
    <property type="protein sequence ID" value="KAL1303299.1"/>
    <property type="molecule type" value="Genomic_DNA"/>
</dbReference>